<gene>
    <name evidence="3" type="ORF">IAD06_04230</name>
</gene>
<dbReference type="Gene3D" id="3.60.10.10">
    <property type="entry name" value="Endonuclease/exonuclease/phosphatase"/>
    <property type="match status" value="1"/>
</dbReference>
<dbReference type="AlphaFoldDB" id="A0A9D1GE79"/>
<keyword evidence="3" id="KW-0540">Nuclease</keyword>
<name>A0A9D1GE79_9BACT</name>
<dbReference type="Proteomes" id="UP000886722">
    <property type="component" value="Unassembled WGS sequence"/>
</dbReference>
<dbReference type="InterPro" id="IPR051916">
    <property type="entry name" value="GPI-anchor_lipid_remodeler"/>
</dbReference>
<dbReference type="InterPro" id="IPR005135">
    <property type="entry name" value="Endo/exonuclease/phosphatase"/>
</dbReference>
<evidence type="ECO:0000259" key="2">
    <source>
        <dbReference type="Pfam" id="PF03372"/>
    </source>
</evidence>
<comment type="caution">
    <text evidence="3">The sequence shown here is derived from an EMBL/GenBank/DDBJ whole genome shotgun (WGS) entry which is preliminary data.</text>
</comment>
<keyword evidence="1" id="KW-0812">Transmembrane</keyword>
<keyword evidence="3" id="KW-0255">Endonuclease</keyword>
<feature type="domain" description="Endonuclease/exonuclease/phosphatase" evidence="2">
    <location>
        <begin position="104"/>
        <end position="355"/>
    </location>
</feature>
<sequence>MNFLAKTYQLLALTINFIAGGLLLISAYSYLIPPDRFSLPYFFTLAFPVFFFIEILLLLQIFIRPRKYVLLPIAFLLLSFQAVQNYFPTHFKGKDNKMGKISLLSYNIRSFVQSKPTDNGKSNTVLDLLRNSGADIICLQEYNTVPSGSNRQLSQKMVEKVLSDYPYHHVFKPTPWNSGIACFSKYPFKNIEPIPFDRSQNGACLYQFDIDGKSFSLINCHLESNHLEPKDRELYEQIAKNPTQSTDLLPQAKSRLLGKLKRAGTERAKQARLIRQIADGITGAVVICGDFNDTPQSYAYRKIRDDFSDAYVSTGFGPGITYNEQGFWFRIDHILYNNVLRAVDSRIVRQKHSDHYPLRATLQWNTKND</sequence>
<feature type="transmembrane region" description="Helical" evidence="1">
    <location>
        <begin position="38"/>
        <end position="59"/>
    </location>
</feature>
<protein>
    <submittedName>
        <fullName evidence="3">Endonuclease/exonuclease/phosphatase family protein</fullName>
    </submittedName>
</protein>
<dbReference type="Pfam" id="PF03372">
    <property type="entry name" value="Exo_endo_phos"/>
    <property type="match status" value="1"/>
</dbReference>
<dbReference type="GO" id="GO:0004519">
    <property type="term" value="F:endonuclease activity"/>
    <property type="evidence" value="ECO:0007669"/>
    <property type="project" value="UniProtKB-KW"/>
</dbReference>
<evidence type="ECO:0000313" key="3">
    <source>
        <dbReference type="EMBL" id="HIT39231.1"/>
    </source>
</evidence>
<dbReference type="CDD" id="cd09084">
    <property type="entry name" value="EEP-2"/>
    <property type="match status" value="1"/>
</dbReference>
<dbReference type="PANTHER" id="PTHR14859">
    <property type="entry name" value="CALCOFLUOR WHITE HYPERSENSITIVE PROTEIN PRECURSOR"/>
    <property type="match status" value="1"/>
</dbReference>
<dbReference type="GO" id="GO:0016020">
    <property type="term" value="C:membrane"/>
    <property type="evidence" value="ECO:0007669"/>
    <property type="project" value="GOC"/>
</dbReference>
<dbReference type="SUPFAM" id="SSF56219">
    <property type="entry name" value="DNase I-like"/>
    <property type="match status" value="1"/>
</dbReference>
<evidence type="ECO:0000313" key="4">
    <source>
        <dbReference type="Proteomes" id="UP000886722"/>
    </source>
</evidence>
<evidence type="ECO:0000256" key="1">
    <source>
        <dbReference type="SAM" id="Phobius"/>
    </source>
</evidence>
<dbReference type="GO" id="GO:0006506">
    <property type="term" value="P:GPI anchor biosynthetic process"/>
    <property type="evidence" value="ECO:0007669"/>
    <property type="project" value="TreeGrafter"/>
</dbReference>
<proteinExistence type="predicted"/>
<keyword evidence="3" id="KW-0378">Hydrolase</keyword>
<dbReference type="PANTHER" id="PTHR14859:SF15">
    <property type="entry name" value="ENDONUCLEASE_EXONUCLEASE_PHOSPHATASE DOMAIN-CONTAINING PROTEIN"/>
    <property type="match status" value="1"/>
</dbReference>
<dbReference type="EMBL" id="DVKT01000034">
    <property type="protein sequence ID" value="HIT39231.1"/>
    <property type="molecule type" value="Genomic_DNA"/>
</dbReference>
<keyword evidence="1" id="KW-0472">Membrane</keyword>
<accession>A0A9D1GE79</accession>
<reference evidence="3" key="2">
    <citation type="journal article" date="2021" name="PeerJ">
        <title>Extensive microbial diversity within the chicken gut microbiome revealed by metagenomics and culture.</title>
        <authorList>
            <person name="Gilroy R."/>
            <person name="Ravi A."/>
            <person name="Getino M."/>
            <person name="Pursley I."/>
            <person name="Horton D.L."/>
            <person name="Alikhan N.F."/>
            <person name="Baker D."/>
            <person name="Gharbi K."/>
            <person name="Hall N."/>
            <person name="Watson M."/>
            <person name="Adriaenssens E.M."/>
            <person name="Foster-Nyarko E."/>
            <person name="Jarju S."/>
            <person name="Secka A."/>
            <person name="Antonio M."/>
            <person name="Oren A."/>
            <person name="Chaudhuri R.R."/>
            <person name="La Ragione R."/>
            <person name="Hildebrand F."/>
            <person name="Pallen M.J."/>
        </authorList>
    </citation>
    <scope>NUCLEOTIDE SEQUENCE</scope>
    <source>
        <strain evidence="3">21143</strain>
    </source>
</reference>
<organism evidence="3 4">
    <name type="scientific">Candidatus Caccoplasma intestinavium</name>
    <dbReference type="NCBI Taxonomy" id="2840716"/>
    <lineage>
        <taxon>Bacteria</taxon>
        <taxon>Pseudomonadati</taxon>
        <taxon>Bacteroidota</taxon>
        <taxon>Bacteroidia</taxon>
        <taxon>Bacteroidales</taxon>
        <taxon>Bacteroidaceae</taxon>
        <taxon>Bacteroidaceae incertae sedis</taxon>
        <taxon>Candidatus Caccoplasma</taxon>
    </lineage>
</organism>
<reference evidence="3" key="1">
    <citation type="submission" date="2020-10" db="EMBL/GenBank/DDBJ databases">
        <authorList>
            <person name="Gilroy R."/>
        </authorList>
    </citation>
    <scope>NUCLEOTIDE SEQUENCE</scope>
    <source>
        <strain evidence="3">21143</strain>
    </source>
</reference>
<feature type="transmembrane region" description="Helical" evidence="1">
    <location>
        <begin position="12"/>
        <end position="32"/>
    </location>
</feature>
<dbReference type="InterPro" id="IPR036691">
    <property type="entry name" value="Endo/exonu/phosph_ase_sf"/>
</dbReference>
<keyword evidence="1" id="KW-1133">Transmembrane helix</keyword>